<evidence type="ECO:0000259" key="13">
    <source>
        <dbReference type="Pfam" id="PF00593"/>
    </source>
</evidence>
<dbReference type="InterPro" id="IPR039426">
    <property type="entry name" value="TonB-dep_rcpt-like"/>
</dbReference>
<gene>
    <name evidence="15" type="ORF">BN3087_180006</name>
</gene>
<comment type="similarity">
    <text evidence="10 11">Belongs to the TonB-dependent receptor family.</text>
</comment>
<proteinExistence type="inferred from homology"/>
<accession>A0A0S4XLD1</accession>
<comment type="subcellular location">
    <subcellularLocation>
        <location evidence="1 10">Cell outer membrane</location>
        <topology evidence="1 10">Multi-pass membrane protein</topology>
    </subcellularLocation>
</comment>
<dbReference type="Pfam" id="PF07715">
    <property type="entry name" value="Plug"/>
    <property type="match status" value="1"/>
</dbReference>
<evidence type="ECO:0000259" key="14">
    <source>
        <dbReference type="Pfam" id="PF07715"/>
    </source>
</evidence>
<evidence type="ECO:0000256" key="8">
    <source>
        <dbReference type="ARBA" id="ARBA00023170"/>
    </source>
</evidence>
<evidence type="ECO:0000256" key="12">
    <source>
        <dbReference type="SAM" id="SignalP"/>
    </source>
</evidence>
<evidence type="ECO:0000256" key="11">
    <source>
        <dbReference type="RuleBase" id="RU003357"/>
    </source>
</evidence>
<organism evidence="15">
    <name type="scientific">Sulfurovum sp. enrichment culture clone C5</name>
    <dbReference type="NCBI Taxonomy" id="497650"/>
    <lineage>
        <taxon>Bacteria</taxon>
        <taxon>Pseudomonadati</taxon>
        <taxon>Campylobacterota</taxon>
        <taxon>Epsilonproteobacteria</taxon>
        <taxon>Campylobacterales</taxon>
        <taxon>Sulfurovaceae</taxon>
        <taxon>Sulfurovum</taxon>
        <taxon>environmental samples</taxon>
    </lineage>
</organism>
<keyword evidence="3 10" id="KW-1134">Transmembrane beta strand</keyword>
<dbReference type="PANTHER" id="PTHR30069">
    <property type="entry name" value="TONB-DEPENDENT OUTER MEMBRANE RECEPTOR"/>
    <property type="match status" value="1"/>
</dbReference>
<feature type="domain" description="TonB-dependent receptor-like beta-barrel" evidence="13">
    <location>
        <begin position="222"/>
        <end position="700"/>
    </location>
</feature>
<feature type="signal peptide" evidence="12">
    <location>
        <begin position="1"/>
        <end position="22"/>
    </location>
</feature>
<protein>
    <submittedName>
        <fullName evidence="15">Putative TonB-dependent receptor</fullName>
    </submittedName>
</protein>
<dbReference type="GO" id="GO:0015344">
    <property type="term" value="F:siderophore uptake transmembrane transporter activity"/>
    <property type="evidence" value="ECO:0007669"/>
    <property type="project" value="TreeGrafter"/>
</dbReference>
<evidence type="ECO:0000256" key="6">
    <source>
        <dbReference type="ARBA" id="ARBA00023077"/>
    </source>
</evidence>
<dbReference type="Gene3D" id="2.170.130.10">
    <property type="entry name" value="TonB-dependent receptor, plug domain"/>
    <property type="match status" value="1"/>
</dbReference>
<evidence type="ECO:0000256" key="3">
    <source>
        <dbReference type="ARBA" id="ARBA00022452"/>
    </source>
</evidence>
<dbReference type="InterPro" id="IPR012910">
    <property type="entry name" value="Plug_dom"/>
</dbReference>
<dbReference type="InterPro" id="IPR010917">
    <property type="entry name" value="TonB_rcpt_CS"/>
</dbReference>
<feature type="chain" id="PRO_5006629749" evidence="12">
    <location>
        <begin position="23"/>
        <end position="744"/>
    </location>
</feature>
<evidence type="ECO:0000256" key="1">
    <source>
        <dbReference type="ARBA" id="ARBA00004571"/>
    </source>
</evidence>
<keyword evidence="8 15" id="KW-0675">Receptor</keyword>
<sequence>MKTIRISIIASALLATMSTIHAEEDMGVIHVDSTTIDDRFESKKDKVSSETSIKGEKVDEKKAENIQRTLQSITGITTEFTDGDSLKIHIRGVENQVYMGEKPGVAVVIDGVPVFERTGSVNIDMDNIESIKVIKGGASYLFGDDALSGAVIITTKKGAKNAGGKVELEHGTYGYEKYLAKYGISKEKYNAYIQASRRTKDGYYEDGDYETNYLNGKTQYYIDDTSDITAGFEYSKRNKNSHGTVRGVTEAYENPKSIWTPNNENVKDYASMFDVELLKLFATYSKQFDDNKNLLVNVYQYGDNTTFYSGYADYIPIKDVDGNIIGHQKITDPKLKPNLNEYEQVQRGIKSEFRGNNGANGAYMVGLDLRANNYKNNTSYAMDWSQRNYTTGIWNEYTKGTVTSNDETDENVYALYGEYKYKINDKWSVTSNLRYDYINLDYASDLSGLQLEKSFKNLSYRAGANYQLNDHIAFYTALSTGFRSPSIQQLFAGTINPTGTVESNPNLKPEETKSFDIGVRGKSDAFGLKHNYEVGLFVMDRSDYIMSSVGQYSSPVSGEHSRYENIGGMRSQGLELSVQSELSEKLTSHLAYTYIDAYFTQYDNFNLILGSKWGSYTVVPYDLKGYDVPRVSKHHLNVALDYKPTANFTISPEIDAISPYYADELNRFKVPGHAVINLNLDYKTKIHGYDTSFYTRVDNLFDKYYYNTARASGDGNNDGAYNDEDISITVNEGRTINFGLQVKF</sequence>
<reference evidence="15" key="1">
    <citation type="submission" date="2015-11" db="EMBL/GenBank/DDBJ databases">
        <authorList>
            <person name="Zhang Y."/>
            <person name="Guo Z."/>
        </authorList>
    </citation>
    <scope>NUCLEOTIDE SEQUENCE</scope>
    <source>
        <strain evidence="15">BN30871</strain>
    </source>
</reference>
<keyword evidence="2 10" id="KW-0813">Transport</keyword>
<dbReference type="Pfam" id="PF00593">
    <property type="entry name" value="TonB_dep_Rec_b-barrel"/>
    <property type="match status" value="1"/>
</dbReference>
<feature type="domain" description="TonB-dependent receptor plug" evidence="14">
    <location>
        <begin position="43"/>
        <end position="150"/>
    </location>
</feature>
<dbReference type="Gene3D" id="2.40.170.20">
    <property type="entry name" value="TonB-dependent receptor, beta-barrel domain"/>
    <property type="match status" value="1"/>
</dbReference>
<dbReference type="InterPro" id="IPR037066">
    <property type="entry name" value="Plug_dom_sf"/>
</dbReference>
<evidence type="ECO:0000256" key="9">
    <source>
        <dbReference type="ARBA" id="ARBA00023237"/>
    </source>
</evidence>
<dbReference type="PROSITE" id="PS01156">
    <property type="entry name" value="TONB_DEPENDENT_REC_2"/>
    <property type="match status" value="1"/>
</dbReference>
<keyword evidence="6 11" id="KW-0798">TonB box</keyword>
<dbReference type="InterPro" id="IPR036942">
    <property type="entry name" value="Beta-barrel_TonB_sf"/>
</dbReference>
<dbReference type="SUPFAM" id="SSF56935">
    <property type="entry name" value="Porins"/>
    <property type="match status" value="1"/>
</dbReference>
<evidence type="ECO:0000256" key="7">
    <source>
        <dbReference type="ARBA" id="ARBA00023136"/>
    </source>
</evidence>
<keyword evidence="4 10" id="KW-0812">Transmembrane</keyword>
<evidence type="ECO:0000256" key="10">
    <source>
        <dbReference type="PROSITE-ProRule" id="PRU01360"/>
    </source>
</evidence>
<dbReference type="InterPro" id="IPR000531">
    <property type="entry name" value="Beta-barrel_TonB"/>
</dbReference>
<evidence type="ECO:0000313" key="15">
    <source>
        <dbReference type="EMBL" id="CUV65103.1"/>
    </source>
</evidence>
<dbReference type="CDD" id="cd01347">
    <property type="entry name" value="ligand_gated_channel"/>
    <property type="match status" value="1"/>
</dbReference>
<evidence type="ECO:0000256" key="4">
    <source>
        <dbReference type="ARBA" id="ARBA00022692"/>
    </source>
</evidence>
<keyword evidence="7 10" id="KW-0472">Membrane</keyword>
<evidence type="ECO:0000256" key="2">
    <source>
        <dbReference type="ARBA" id="ARBA00022448"/>
    </source>
</evidence>
<dbReference type="PROSITE" id="PS52016">
    <property type="entry name" value="TONB_DEPENDENT_REC_3"/>
    <property type="match status" value="1"/>
</dbReference>
<keyword evidence="9 10" id="KW-0998">Cell outer membrane</keyword>
<dbReference type="EMBL" id="FAXN01000016">
    <property type="protein sequence ID" value="CUV65103.1"/>
    <property type="molecule type" value="Genomic_DNA"/>
</dbReference>
<dbReference type="GO" id="GO:0044718">
    <property type="term" value="P:siderophore transmembrane transport"/>
    <property type="evidence" value="ECO:0007669"/>
    <property type="project" value="TreeGrafter"/>
</dbReference>
<evidence type="ECO:0000256" key="5">
    <source>
        <dbReference type="ARBA" id="ARBA00022729"/>
    </source>
</evidence>
<dbReference type="GO" id="GO:0009279">
    <property type="term" value="C:cell outer membrane"/>
    <property type="evidence" value="ECO:0007669"/>
    <property type="project" value="UniProtKB-SubCell"/>
</dbReference>
<dbReference type="PANTHER" id="PTHR30069:SF29">
    <property type="entry name" value="HEMOGLOBIN AND HEMOGLOBIN-HAPTOGLOBIN-BINDING PROTEIN 1-RELATED"/>
    <property type="match status" value="1"/>
</dbReference>
<name>A0A0S4XLD1_9BACT</name>
<dbReference type="AlphaFoldDB" id="A0A0S4XLD1"/>
<keyword evidence="5 12" id="KW-0732">Signal</keyword>